<dbReference type="GO" id="GO:0044284">
    <property type="term" value="C:mitochondrial crista junction"/>
    <property type="evidence" value="ECO:0007669"/>
    <property type="project" value="TreeGrafter"/>
</dbReference>
<proteinExistence type="predicted"/>
<dbReference type="InterPro" id="IPR033181">
    <property type="entry name" value="Mic26_fungi"/>
</dbReference>
<evidence type="ECO:0000256" key="1">
    <source>
        <dbReference type="RuleBase" id="RU363021"/>
    </source>
</evidence>
<dbReference type="OrthoDB" id="2399148at2759"/>
<dbReference type="GeneID" id="70236849"/>
<comment type="subunit">
    <text evidence="1">Component of the mitochondrial contact site and cristae organizing system (MICOS) complex.</text>
</comment>
<comment type="caution">
    <text evidence="3">The sequence shown here is derived from an EMBL/GenBank/DDBJ whole genome shotgun (WGS) entry which is preliminary data.</text>
</comment>
<reference evidence="3" key="1">
    <citation type="journal article" date="2021" name="Open Biol.">
        <title>Shared evolutionary footprints suggest mitochondrial oxidative damage underlies multiple complex I losses in fungi.</title>
        <authorList>
            <person name="Schikora-Tamarit M.A."/>
            <person name="Marcet-Houben M."/>
            <person name="Nosek J."/>
            <person name="Gabaldon T."/>
        </authorList>
    </citation>
    <scope>NUCLEOTIDE SEQUENCE</scope>
    <source>
        <strain evidence="3">CBS6075</strain>
    </source>
</reference>
<dbReference type="Proteomes" id="UP000769157">
    <property type="component" value="Unassembled WGS sequence"/>
</dbReference>
<feature type="region of interest" description="Disordered" evidence="2">
    <location>
        <begin position="1"/>
        <end position="32"/>
    </location>
</feature>
<comment type="subcellular location">
    <subcellularLocation>
        <location evidence="1">Mitochondrion inner membrane</location>
    </subcellularLocation>
</comment>
<dbReference type="PANTHER" id="PTHR28268">
    <property type="entry name" value="MICOS SUBUNIT MIC26"/>
    <property type="match status" value="1"/>
</dbReference>
<evidence type="ECO:0000313" key="4">
    <source>
        <dbReference type="Proteomes" id="UP000769157"/>
    </source>
</evidence>
<keyword evidence="4" id="KW-1185">Reference proteome</keyword>
<dbReference type="Pfam" id="PF09769">
    <property type="entry name" value="ApoO"/>
    <property type="match status" value="1"/>
</dbReference>
<dbReference type="RefSeq" id="XP_046060450.1">
    <property type="nucleotide sequence ID" value="XM_046206010.1"/>
</dbReference>
<dbReference type="PANTHER" id="PTHR28268:SF1">
    <property type="entry name" value="MICOS SUBUNIT MIC26"/>
    <property type="match status" value="1"/>
</dbReference>
<comment type="function">
    <text evidence="1">Component of the MICOS complex, a large protein complex of the mitochondrial inner membrane that plays crucial roles in the maintenance of crista junctions, inner membrane architecture, and formation of contact sites to the outer membrane.</text>
</comment>
<dbReference type="GO" id="GO:0061617">
    <property type="term" value="C:MICOS complex"/>
    <property type="evidence" value="ECO:0007669"/>
    <property type="project" value="UniProtKB-UniRule"/>
</dbReference>
<gene>
    <name evidence="3" type="ORF">OGAPHI_004884</name>
</gene>
<dbReference type="EMBL" id="JAEUBE010000352">
    <property type="protein sequence ID" value="KAH3664170.1"/>
    <property type="molecule type" value="Genomic_DNA"/>
</dbReference>
<dbReference type="AlphaFoldDB" id="A0A9P8P2S6"/>
<protein>
    <recommendedName>
        <fullName evidence="1">MICOS complex subunit</fullName>
    </recommendedName>
</protein>
<evidence type="ECO:0000313" key="3">
    <source>
        <dbReference type="EMBL" id="KAH3664170.1"/>
    </source>
</evidence>
<dbReference type="GO" id="GO:0042407">
    <property type="term" value="P:cristae formation"/>
    <property type="evidence" value="ECO:0007669"/>
    <property type="project" value="InterPro"/>
</dbReference>
<keyword evidence="1" id="KW-0999">Mitochondrion inner membrane</keyword>
<organism evidence="3 4">
    <name type="scientific">Ogataea philodendri</name>
    <dbReference type="NCBI Taxonomy" id="1378263"/>
    <lineage>
        <taxon>Eukaryota</taxon>
        <taxon>Fungi</taxon>
        <taxon>Dikarya</taxon>
        <taxon>Ascomycota</taxon>
        <taxon>Saccharomycotina</taxon>
        <taxon>Pichiomycetes</taxon>
        <taxon>Pichiales</taxon>
        <taxon>Pichiaceae</taxon>
        <taxon>Ogataea</taxon>
    </lineage>
</organism>
<keyword evidence="1" id="KW-0472">Membrane</keyword>
<reference evidence="3" key="2">
    <citation type="submission" date="2021-01" db="EMBL/GenBank/DDBJ databases">
        <authorList>
            <person name="Schikora-Tamarit M.A."/>
        </authorList>
    </citation>
    <scope>NUCLEOTIDE SEQUENCE</scope>
    <source>
        <strain evidence="3">CBS6075</strain>
    </source>
</reference>
<evidence type="ECO:0000256" key="2">
    <source>
        <dbReference type="SAM" id="MobiDB-lite"/>
    </source>
</evidence>
<name>A0A9P8P2S6_9ASCO</name>
<sequence>MYRSLKGSSIKAESKRKFYESTTENTVPGLPTQALPTEQTAAQGLEKPKVDFLQENIKNARLQLIEYLDLAKEKYVEQSEQYYKVERQVTDTLSSLHDKREELFPNSLYVLTGFLTGVVFTRRSNILVRATVPLVCGVTAFRVFLPSTFANVSSWFDLYQKKTQPDLWTKKQELYNKAGKLIEDTDKATTETEAVVTNYLEDLKKKVGTYAGLNVEQKVSEKKK</sequence>
<accession>A0A9P8P2S6</accession>
<keyword evidence="1" id="KW-0496">Mitochondrion</keyword>
<dbReference type="InterPro" id="IPR019166">
    <property type="entry name" value="MIC26/MIC27"/>
</dbReference>